<dbReference type="AlphaFoldDB" id="A0AAD1QZX7"/>
<comment type="subcellular location">
    <subcellularLocation>
        <location evidence="1">Membrane</location>
        <topology evidence="1">Multi-pass membrane protein</topology>
    </subcellularLocation>
</comment>
<dbReference type="PROSITE" id="PS50261">
    <property type="entry name" value="G_PROTEIN_RECEP_F2_4"/>
    <property type="match status" value="1"/>
</dbReference>
<protein>
    <submittedName>
        <fullName evidence="10">Cyclic AMP receptor A isoform X1</fullName>
    </submittedName>
</protein>
<evidence type="ECO:0000313" key="10">
    <source>
        <dbReference type="EMBL" id="CAH2220275.1"/>
    </source>
</evidence>
<dbReference type="InterPro" id="IPR022340">
    <property type="entry name" value="GPCR_GCR1_put"/>
</dbReference>
<proteinExistence type="predicted"/>
<dbReference type="PRINTS" id="PR02000">
    <property type="entry name" value="GCR1PLANT"/>
</dbReference>
<feature type="transmembrane region" description="Helical" evidence="8">
    <location>
        <begin position="107"/>
        <end position="126"/>
    </location>
</feature>
<keyword evidence="5 8" id="KW-0472">Membrane</keyword>
<dbReference type="GO" id="GO:0007166">
    <property type="term" value="P:cell surface receptor signaling pathway"/>
    <property type="evidence" value="ECO:0007669"/>
    <property type="project" value="InterPro"/>
</dbReference>
<dbReference type="Gene3D" id="1.20.1070.10">
    <property type="entry name" value="Rhodopsin 7-helix transmembrane proteins"/>
    <property type="match status" value="1"/>
</dbReference>
<keyword evidence="7" id="KW-0807">Transducer</keyword>
<dbReference type="EMBL" id="OW240912">
    <property type="protein sequence ID" value="CAH2220275.1"/>
    <property type="molecule type" value="Genomic_DNA"/>
</dbReference>
<dbReference type="GO" id="GO:0004930">
    <property type="term" value="F:G protein-coupled receptor activity"/>
    <property type="evidence" value="ECO:0007669"/>
    <property type="project" value="UniProtKB-KW"/>
</dbReference>
<evidence type="ECO:0000256" key="3">
    <source>
        <dbReference type="ARBA" id="ARBA00022989"/>
    </source>
</evidence>
<dbReference type="PRINTS" id="PR02001">
    <property type="entry name" value="GCR1CAMPR"/>
</dbReference>
<evidence type="ECO:0000256" key="6">
    <source>
        <dbReference type="ARBA" id="ARBA00023170"/>
    </source>
</evidence>
<keyword evidence="11" id="KW-1185">Reference proteome</keyword>
<dbReference type="PANTHER" id="PTHR23112">
    <property type="entry name" value="G PROTEIN-COUPLED RECEPTOR 157-RELATED"/>
    <property type="match status" value="1"/>
</dbReference>
<dbReference type="SUPFAM" id="SSF81321">
    <property type="entry name" value="Family A G protein-coupled receptor-like"/>
    <property type="match status" value="1"/>
</dbReference>
<feature type="transmembrane region" description="Helical" evidence="8">
    <location>
        <begin position="296"/>
        <end position="320"/>
    </location>
</feature>
<keyword evidence="6 10" id="KW-0675">Receptor</keyword>
<accession>A0AAD1QZX7</accession>
<evidence type="ECO:0000313" key="11">
    <source>
        <dbReference type="Proteomes" id="UP001295444"/>
    </source>
</evidence>
<feature type="transmembrane region" description="Helical" evidence="8">
    <location>
        <begin position="138"/>
        <end position="160"/>
    </location>
</feature>
<feature type="domain" description="G-protein coupled receptors family 2 profile 2" evidence="9">
    <location>
        <begin position="70"/>
        <end position="235"/>
    </location>
</feature>
<name>A0AAD1QZX7_PELCU</name>
<keyword evidence="2 8" id="KW-0812">Transmembrane</keyword>
<evidence type="ECO:0000256" key="1">
    <source>
        <dbReference type="ARBA" id="ARBA00004141"/>
    </source>
</evidence>
<reference evidence="10" key="1">
    <citation type="submission" date="2022-03" db="EMBL/GenBank/DDBJ databases">
        <authorList>
            <person name="Alioto T."/>
            <person name="Alioto T."/>
            <person name="Gomez Garrido J."/>
        </authorList>
    </citation>
    <scope>NUCLEOTIDE SEQUENCE</scope>
</reference>
<evidence type="ECO:0000256" key="7">
    <source>
        <dbReference type="ARBA" id="ARBA00023224"/>
    </source>
</evidence>
<keyword evidence="4" id="KW-0297">G-protein coupled receptor</keyword>
<evidence type="ECO:0000256" key="8">
    <source>
        <dbReference type="SAM" id="Phobius"/>
    </source>
</evidence>
<dbReference type="InterPro" id="IPR022343">
    <property type="entry name" value="GCR1-cAMP_receptor"/>
</dbReference>
<organism evidence="10 11">
    <name type="scientific">Pelobates cultripes</name>
    <name type="common">Western spadefoot toad</name>
    <dbReference type="NCBI Taxonomy" id="61616"/>
    <lineage>
        <taxon>Eukaryota</taxon>
        <taxon>Metazoa</taxon>
        <taxon>Chordata</taxon>
        <taxon>Craniata</taxon>
        <taxon>Vertebrata</taxon>
        <taxon>Euteleostomi</taxon>
        <taxon>Amphibia</taxon>
        <taxon>Batrachia</taxon>
        <taxon>Anura</taxon>
        <taxon>Pelobatoidea</taxon>
        <taxon>Pelobatidae</taxon>
        <taxon>Pelobates</taxon>
    </lineage>
</organism>
<sequence>MTCCACAVTAWTLDSPPWQRLPSKTRIAEPTAPAARVLLRNPTTTRAVMGEHNCTLFSTQPSDSFQCVTIITVKRVTATFSLIGCLCMLLVIWLYRKFNSMAQKMILSLTVAAFFDSIAYVMGDILPDGTLCNFQAWWLTYFDWCALSWVCCITLNLYLNVVREMRTDRYELAYHVTAWGIPFALSCIPLFGDYYGPAGAWCWITDDHVAWRFVIWYIPLFSLIFLMMLCYLRIISVAKQRVITWSGTYDPGRERSKVMMAEEIKPLKWYPCVYLAVSLFPLLNRIHNAFYPSHPVFILTLLHVISAPLHGLANAFVFGLDKDTWRQLRINSIWIAFQSRFCDSTKIKEYEPGNVRYMPQLDEEDSESCDDTTVLFSLPSVTFRDKGP</sequence>
<dbReference type="GO" id="GO:0007189">
    <property type="term" value="P:adenylate cyclase-activating G protein-coupled receptor signaling pathway"/>
    <property type="evidence" value="ECO:0007669"/>
    <property type="project" value="TreeGrafter"/>
</dbReference>
<feature type="transmembrane region" description="Helical" evidence="8">
    <location>
        <begin position="267"/>
        <end position="284"/>
    </location>
</feature>
<dbReference type="PANTHER" id="PTHR23112:SF43">
    <property type="entry name" value="CYCLIC AMP RECEPTOR-LIKE PROTEIN A"/>
    <property type="match status" value="1"/>
</dbReference>
<feature type="transmembrane region" description="Helical" evidence="8">
    <location>
        <begin position="76"/>
        <end position="95"/>
    </location>
</feature>
<evidence type="ECO:0000256" key="5">
    <source>
        <dbReference type="ARBA" id="ARBA00023136"/>
    </source>
</evidence>
<feature type="transmembrane region" description="Helical" evidence="8">
    <location>
        <begin position="172"/>
        <end position="191"/>
    </location>
</feature>
<dbReference type="GO" id="GO:0005886">
    <property type="term" value="C:plasma membrane"/>
    <property type="evidence" value="ECO:0007669"/>
    <property type="project" value="TreeGrafter"/>
</dbReference>
<evidence type="ECO:0000256" key="4">
    <source>
        <dbReference type="ARBA" id="ARBA00023040"/>
    </source>
</evidence>
<dbReference type="InterPro" id="IPR017981">
    <property type="entry name" value="GPCR_2-like_7TM"/>
</dbReference>
<dbReference type="Pfam" id="PF05462">
    <property type="entry name" value="Dicty_CAR"/>
    <property type="match status" value="1"/>
</dbReference>
<feature type="transmembrane region" description="Helical" evidence="8">
    <location>
        <begin position="211"/>
        <end position="232"/>
    </location>
</feature>
<evidence type="ECO:0000256" key="2">
    <source>
        <dbReference type="ARBA" id="ARBA00022692"/>
    </source>
</evidence>
<dbReference type="Proteomes" id="UP001295444">
    <property type="component" value="Chromosome 01"/>
</dbReference>
<gene>
    <name evidence="10" type="ORF">PECUL_23A016983</name>
</gene>
<evidence type="ECO:0000259" key="9">
    <source>
        <dbReference type="PROSITE" id="PS50261"/>
    </source>
</evidence>
<keyword evidence="3 8" id="KW-1133">Transmembrane helix</keyword>